<evidence type="ECO:0000313" key="2">
    <source>
        <dbReference type="EMBL" id="TRX03052.1"/>
    </source>
</evidence>
<protein>
    <submittedName>
        <fullName evidence="2">Uncharacterized protein</fullName>
    </submittedName>
</protein>
<accession>A0ABY3CMA0</accession>
<comment type="caution">
    <text evidence="2">The sequence shown here is derived from an EMBL/GenBank/DDBJ whole genome shotgun (WGS) entry which is preliminary data.</text>
</comment>
<dbReference type="Pfam" id="PF20572">
    <property type="entry name" value="DUF6781"/>
    <property type="match status" value="1"/>
</dbReference>
<name>A0ABY3CMA0_9GAMM</name>
<gene>
    <name evidence="2" type="ORF">EKO24_001855</name>
</gene>
<proteinExistence type="predicted"/>
<dbReference type="RefSeq" id="WP_127027281.1">
    <property type="nucleotide sequence ID" value="NZ_RYFG02000009.1"/>
</dbReference>
<feature type="compositionally biased region" description="Polar residues" evidence="1">
    <location>
        <begin position="1"/>
        <end position="10"/>
    </location>
</feature>
<organism evidence="2 3">
    <name type="scientific">Candidatus Methylobacter oryzae</name>
    <dbReference type="NCBI Taxonomy" id="2497749"/>
    <lineage>
        <taxon>Bacteria</taxon>
        <taxon>Pseudomonadati</taxon>
        <taxon>Pseudomonadota</taxon>
        <taxon>Gammaproteobacteria</taxon>
        <taxon>Methylococcales</taxon>
        <taxon>Methylococcaceae</taxon>
        <taxon>Methylobacter</taxon>
    </lineage>
</organism>
<evidence type="ECO:0000313" key="3">
    <source>
        <dbReference type="Proteomes" id="UP000733744"/>
    </source>
</evidence>
<dbReference type="InterPro" id="IPR046708">
    <property type="entry name" value="DUF6781"/>
</dbReference>
<feature type="compositionally biased region" description="Basic and acidic residues" evidence="1">
    <location>
        <begin position="12"/>
        <end position="21"/>
    </location>
</feature>
<keyword evidence="3" id="KW-1185">Reference proteome</keyword>
<evidence type="ECO:0000256" key="1">
    <source>
        <dbReference type="SAM" id="MobiDB-lite"/>
    </source>
</evidence>
<feature type="region of interest" description="Disordered" evidence="1">
    <location>
        <begin position="1"/>
        <end position="21"/>
    </location>
</feature>
<dbReference type="Proteomes" id="UP000733744">
    <property type="component" value="Unassembled WGS sequence"/>
</dbReference>
<sequence>MAEVDQQQDVTDAVREAVESGDDVHRRVKEITLKALTKGELDMKNIKNVAEAVARGIDEGISGQDEHAKGNFTRAVTALDDALAIATEASTLAIQEAAVKVSEQHDFMDAIKDIQGMERLFIDTLEKVAKGSTQVTADIVNDFIDHAHKSGTAVGKQTVSALKALGNLSAISPGAIISGTVTSASTLANIASGILSGIAESLQPSDSKK</sequence>
<dbReference type="EMBL" id="RYFG02000009">
    <property type="protein sequence ID" value="TRX03052.1"/>
    <property type="molecule type" value="Genomic_DNA"/>
</dbReference>
<reference evidence="2 3" key="1">
    <citation type="journal article" date="2019" name="Antonie Van Leeuwenhoek">
        <title>Description of 'Ca. Methylobacter oryzae' KRF1, a novel species from the environmentally important Methylobacter clade 2.</title>
        <authorList>
            <person name="Khatri K."/>
            <person name="Mohite J.A."/>
            <person name="Pandit P.S."/>
            <person name="Bahulikar R."/>
            <person name="Rahalkar M.C."/>
        </authorList>
    </citation>
    <scope>NUCLEOTIDE SEQUENCE [LARGE SCALE GENOMIC DNA]</scope>
    <source>
        <strain evidence="2 3">KRF1</strain>
    </source>
</reference>